<evidence type="ECO:0000313" key="5">
    <source>
        <dbReference type="EMBL" id="SUA29365.1"/>
    </source>
</evidence>
<dbReference type="Pfam" id="PF06259">
    <property type="entry name" value="Abhydrolase_8"/>
    <property type="match status" value="3"/>
</dbReference>
<dbReference type="EMBL" id="UGQQ01000002">
    <property type="protein sequence ID" value="SUA29365.1"/>
    <property type="molecule type" value="Genomic_DNA"/>
</dbReference>
<protein>
    <submittedName>
        <fullName evidence="5">Alpha/beta hydrolase of uncharacterized function (DUF1023)</fullName>
    </submittedName>
</protein>
<feature type="domain" description="Outer membrane channel protein CpnT-like N-terminal" evidence="4">
    <location>
        <begin position="10"/>
        <end position="146"/>
    </location>
</feature>
<dbReference type="InterPro" id="IPR028908">
    <property type="entry name" value="Tox-PL_dom"/>
</dbReference>
<keyword evidence="5" id="KW-0378">Hydrolase</keyword>
<feature type="compositionally biased region" description="Basic and acidic residues" evidence="1">
    <location>
        <begin position="341"/>
        <end position="357"/>
    </location>
</feature>
<feature type="compositionally biased region" description="Basic and acidic residues" evidence="1">
    <location>
        <begin position="422"/>
        <end position="447"/>
    </location>
</feature>
<feature type="domain" description="DUF1023" evidence="2">
    <location>
        <begin position="1970"/>
        <end position="2138"/>
    </location>
</feature>
<dbReference type="InterPro" id="IPR010427">
    <property type="entry name" value="DUF1023"/>
</dbReference>
<feature type="compositionally biased region" description="Basic and acidic residues" evidence="1">
    <location>
        <begin position="457"/>
        <end position="470"/>
    </location>
</feature>
<name>A0A378W8G8_9MYCO</name>
<sequence length="2353" mass="252131">MDIEIPPGLQWVSYLAGGEWPQGSETRTRRLSEYYQNAAEELETLIPELNRVRGETLSVLFGETADAADKQFAMLFDGDYAVDKLVDGLAAMGDGANYFGTEIEYNKLSIIVGLILAAAEISWCLANAGPTAGASLSAIPAVEMTTAALIRRLIMEALQRILMQMRAMLTRTGIKTLLPHMLKEAFKETGQELAQGLLQEGIVQGIQAQEGHADYRWDRFRQTAIASAVGGGAGGASAVPVGFGLSGSRTKLGNRLAGVTTMFTAGITGNIAGSLSVGGGLDTVSILAGATSTSIGGVKGMGGRHTNGNDTENGPNNGPTDPPSQTEPTGPTPDDLADLEPDTKADESPEIAGKKDDVQDDNEGGQSSGGSRATPTSTNTTSVKGAVAQHDPSAPAQSESANQKSANDDSPTTTSPESAASHSDDVSDRANQERAHAAPDGPHHADDPSTQSPEHTATTREASDQPHHPPEQAAPESSVTDSPAAQDGPAPENHDPTTADMSTVAEPGPESTIAPAADTTVDTTQTTQAQHPVNPAAQSPVAPANAAATTPVSHPPAAPATPTTPAPKPAAPAAPLQSREPTEAKETSKVSGENQVSAASSAVASPSENAGIPAARVQDSVATSEQSAPRQGGENSVAAARVEGADTVTDNHNEETPTNPTAETPSDNRPPPNVNCANNVANQLTDRYRRFGRIFRIGAEPTSRGVRARALFEAAGSSAEFATYADIEARLKSDELGPGSAAIITSAWAGGPDRGGHAYLAVNDGDGIYLLDGETGERLGWPPSWGEPAVSLTAVGYLDAQGNAVSSASDGPTRLSAADEVGYVRGRRDDGGDTSNDGERAPGDRWRDTVSQDRRAETALGRRVPPLDHDHVDELRNPLGSMEAADARARSNATWWAGLGGDEQRALIDTYPRHIGNAEGIPADARHAANKRALDQSRRQLQSFREDGHRLSRSQRKLLARLDRIDQALSRSDDLAQQANVGGPRLLAFDPTAFGGGGRAVVSFGADPYEAQSVSWHIPGQGMTIDQIGYCMGDALNHLRSTTQENPELSAASIAWIGYDTPSGLSSWRAAGHSLARQGGANLYSDIRAFNAARDTWAGDDSHFSDNHVFAHSYGSTTASYAGRDGRLANGVRTISLVGSPGAGPVRTASEFGLGDNVYVASSSRDPFTALGGRAPGSSGRIFGIGLGVDPAMETFGGQRVTAEFSSDMDRRQSRGTHNSYYRFANRETDPPVRSESLANFGRIAAGHADRVDTEQYRTTDEQPRRFFGTRERTVEPAAGRPLRLDGEASTRGDRETRRWWNPRWATEGQATDAAAQLEPGTPEQVAQDALTQRGVAAATDLVSPADHEVPVREAVARARRNAEWWAGLSRDQQRALINTYSREIGNAEGIPPMARDEANQKMLRRYLAHRDLLVSRRDNGVALSPAQERYVKLMNGIDAAMRTAERNVEKFGMRDQGPYLLALDPQAFGGVGRAIVSFGANPYTAQSVSWYVPGMSTTIDKLSLITSRAFNQLRSVQQENPDLSVASIAYIGYRAPGSWDAKVLSQRLAREGGEIFCSDISAFNAGRDVFTGDGSHFSGNHVFAHSYGSSTVSHAGSGRRLAEQVRTITLIGSPGAGPMRHASQFGIGDNVFVAASSRDPVTGFGGERPGLLSRFNGRTGQGTDPAMHEFGARRITAEFPAAVDHRGAGSRMTHSLYWAYMDPGTTQVRSESLANFGRIAAGRTDQVDREEHRTIDRRPRRFFGGSRERTFEPAIGRHLRLSDDPNAHHSVRGRHIWNPRFRNSPATATELTESRAAAAEPTLLGLPENALSDVEQERARDRALARTALKAGRVNASDLVSPADHKVPVREAVARARRNARWWAGLSRDQQRALINTYSREIGNAEGIPPMARNEANQKMLRRYLAHRDLLVSRRENGVTLNSAEVRYVHLMHEVDNGLQAAERRLAQLGWYDQGPYLLALDPRAFGGAGRAIVSFGANPYTAQSVSWYVPGMTTNIEKMRAMALRGINQLQSTLQENPDLSAASITYIGYRAPGSWDPRVGFQRMARQGGNIFCSDLLAFNAGRDVFTGNGSHFSGNHVFAHSYGSSTVSHAGSGRRLAGHVRTITMIGSPGAGPLRTARDFGIGDNVFVAASSRDRTTGLGGERPGARGRIFRGMGQGIDPAMDTFRARRITAEFPAVLDHMGAGSRMTHSLYWAYMDPGTSRVRSEALTNFGRIAAGHADQVDTEGHRTLDRRPRRLFPGMRERSVEPALGRPLRLADDPNTYHSVHGRNRWNPNFLRSTNCAQFVVDELNRRYPDRNFVLPSEPSARGVPARSLFQAIASSAQFTTYDEIPTMLEELGIGSSAVLVSR</sequence>
<dbReference type="InterPro" id="IPR057746">
    <property type="entry name" value="CpnT-like_N"/>
</dbReference>
<gene>
    <name evidence="5" type="ORF">NCTC4524_05359</name>
</gene>
<organism evidence="5 6">
    <name type="scientific">Mycolicibacterium senegalense</name>
    <dbReference type="NCBI Taxonomy" id="1796"/>
    <lineage>
        <taxon>Bacteria</taxon>
        <taxon>Bacillati</taxon>
        <taxon>Actinomycetota</taxon>
        <taxon>Actinomycetes</taxon>
        <taxon>Mycobacteriales</taxon>
        <taxon>Mycobacteriaceae</taxon>
        <taxon>Mycolicibacterium</taxon>
    </lineage>
</organism>
<accession>A0A378W8G8</accession>
<feature type="region of interest" description="Disordered" evidence="1">
    <location>
        <begin position="293"/>
        <end position="675"/>
    </location>
</feature>
<dbReference type="Proteomes" id="UP000254945">
    <property type="component" value="Unassembled WGS sequence"/>
</dbReference>
<feature type="compositionally biased region" description="Basic and acidic residues" evidence="1">
    <location>
        <begin position="1283"/>
        <end position="1299"/>
    </location>
</feature>
<evidence type="ECO:0000259" key="4">
    <source>
        <dbReference type="Pfam" id="PF25547"/>
    </source>
</evidence>
<feature type="compositionally biased region" description="Polar residues" evidence="1">
    <location>
        <begin position="306"/>
        <end position="329"/>
    </location>
</feature>
<evidence type="ECO:0000313" key="6">
    <source>
        <dbReference type="Proteomes" id="UP000254945"/>
    </source>
</evidence>
<feature type="domain" description="DUF1023" evidence="2">
    <location>
        <begin position="998"/>
        <end position="1169"/>
    </location>
</feature>
<feature type="region of interest" description="Disordered" evidence="1">
    <location>
        <begin position="1253"/>
        <end position="1302"/>
    </location>
</feature>
<proteinExistence type="predicted"/>
<evidence type="ECO:0000259" key="2">
    <source>
        <dbReference type="Pfam" id="PF06259"/>
    </source>
</evidence>
<feature type="domain" description="DUF1023" evidence="2">
    <location>
        <begin position="1472"/>
        <end position="1643"/>
    </location>
</feature>
<dbReference type="Pfam" id="PF15644">
    <property type="entry name" value="Gln_amidase"/>
    <property type="match status" value="1"/>
</dbReference>
<feature type="region of interest" description="Disordered" evidence="1">
    <location>
        <begin position="805"/>
        <end position="852"/>
    </location>
</feature>
<feature type="compositionally biased region" description="Basic and acidic residues" evidence="1">
    <location>
        <begin position="826"/>
        <end position="852"/>
    </location>
</feature>
<evidence type="ECO:0000259" key="3">
    <source>
        <dbReference type="Pfam" id="PF15644"/>
    </source>
</evidence>
<feature type="compositionally biased region" description="Polar residues" evidence="1">
    <location>
        <begin position="395"/>
        <end position="409"/>
    </location>
</feature>
<evidence type="ECO:0000256" key="1">
    <source>
        <dbReference type="SAM" id="MobiDB-lite"/>
    </source>
</evidence>
<feature type="compositionally biased region" description="Polar residues" evidence="1">
    <location>
        <begin position="369"/>
        <end position="383"/>
    </location>
</feature>
<feature type="compositionally biased region" description="Low complexity" evidence="1">
    <location>
        <begin position="656"/>
        <end position="665"/>
    </location>
</feature>
<reference evidence="5 6" key="1">
    <citation type="submission" date="2018-06" db="EMBL/GenBank/DDBJ databases">
        <authorList>
            <consortium name="Pathogen Informatics"/>
            <person name="Doyle S."/>
        </authorList>
    </citation>
    <scope>NUCLEOTIDE SEQUENCE [LARGE SCALE GENOMIC DNA]</scope>
    <source>
        <strain evidence="5 6">NCTC4524</strain>
    </source>
</reference>
<feature type="compositionally biased region" description="Low complexity" evidence="1">
    <location>
        <begin position="410"/>
        <end position="421"/>
    </location>
</feature>
<feature type="compositionally biased region" description="Low complexity" evidence="1">
    <location>
        <begin position="516"/>
        <end position="552"/>
    </location>
</feature>
<feature type="compositionally biased region" description="Low complexity" evidence="1">
    <location>
        <begin position="596"/>
        <end position="605"/>
    </location>
</feature>
<feature type="domain" description="Tox-PL" evidence="3">
    <location>
        <begin position="675"/>
        <end position="776"/>
    </location>
</feature>
<feature type="compositionally biased region" description="Pro residues" evidence="1">
    <location>
        <begin position="553"/>
        <end position="572"/>
    </location>
</feature>
<dbReference type="GO" id="GO:0016787">
    <property type="term" value="F:hydrolase activity"/>
    <property type="evidence" value="ECO:0007669"/>
    <property type="project" value="UniProtKB-KW"/>
</dbReference>
<feature type="compositionally biased region" description="Polar residues" evidence="1">
    <location>
        <begin position="620"/>
        <end position="629"/>
    </location>
</feature>
<feature type="compositionally biased region" description="Basic and acidic residues" evidence="1">
    <location>
        <begin position="1253"/>
        <end position="1275"/>
    </location>
</feature>
<dbReference type="Pfam" id="PF25547">
    <property type="entry name" value="WXG100_2"/>
    <property type="match status" value="1"/>
</dbReference>